<accession>A0A4R6P9B3</accession>
<evidence type="ECO:0000256" key="4">
    <source>
        <dbReference type="ARBA" id="ARBA00022683"/>
    </source>
</evidence>
<dbReference type="OrthoDB" id="9798965at2"/>
<dbReference type="NCBIfam" id="TIGR01003">
    <property type="entry name" value="PTS_HPr_family"/>
    <property type="match status" value="1"/>
</dbReference>
<evidence type="ECO:0000313" key="6">
    <source>
        <dbReference type="EMBL" id="TDP32729.1"/>
    </source>
</evidence>
<comment type="similarity">
    <text evidence="2">Belongs to the HPr family.</text>
</comment>
<comment type="subcellular location">
    <subcellularLocation>
        <location evidence="1">Cytoplasm</location>
    </subcellularLocation>
</comment>
<dbReference type="EMBL" id="SNXI01000008">
    <property type="protein sequence ID" value="TDP32729.1"/>
    <property type="molecule type" value="Genomic_DNA"/>
</dbReference>
<dbReference type="InterPro" id="IPR001020">
    <property type="entry name" value="PTS_HPr_His_P_site"/>
</dbReference>
<evidence type="ECO:0000256" key="3">
    <source>
        <dbReference type="ARBA" id="ARBA00022490"/>
    </source>
</evidence>
<dbReference type="Gene3D" id="3.30.1340.10">
    <property type="entry name" value="HPr-like"/>
    <property type="match status" value="1"/>
</dbReference>
<evidence type="ECO:0000256" key="2">
    <source>
        <dbReference type="ARBA" id="ARBA00010736"/>
    </source>
</evidence>
<keyword evidence="3" id="KW-0963">Cytoplasm</keyword>
<dbReference type="GO" id="GO:0009401">
    <property type="term" value="P:phosphoenolpyruvate-dependent sugar phosphotransferase system"/>
    <property type="evidence" value="ECO:0007669"/>
    <property type="project" value="UniProtKB-KW"/>
</dbReference>
<evidence type="ECO:0000313" key="7">
    <source>
        <dbReference type="Proteomes" id="UP000295531"/>
    </source>
</evidence>
<dbReference type="InterPro" id="IPR050399">
    <property type="entry name" value="HPr"/>
</dbReference>
<evidence type="ECO:0000259" key="5">
    <source>
        <dbReference type="PROSITE" id="PS51350"/>
    </source>
</evidence>
<comment type="caution">
    <text evidence="6">The sequence shown here is derived from an EMBL/GenBank/DDBJ whole genome shotgun (WGS) entry which is preliminary data.</text>
</comment>
<evidence type="ECO:0000256" key="1">
    <source>
        <dbReference type="ARBA" id="ARBA00004496"/>
    </source>
</evidence>
<protein>
    <submittedName>
        <fullName evidence="6">Phosphocarrier protein NPr</fullName>
    </submittedName>
</protein>
<dbReference type="InterPro" id="IPR000032">
    <property type="entry name" value="HPr-like"/>
</dbReference>
<keyword evidence="4" id="KW-0598">Phosphotransferase system</keyword>
<keyword evidence="7" id="KW-1185">Reference proteome</keyword>
<dbReference type="SUPFAM" id="SSF55594">
    <property type="entry name" value="HPr-like"/>
    <property type="match status" value="1"/>
</dbReference>
<organism evidence="6 7">
    <name type="scientific">Idiomarina aquatica</name>
    <dbReference type="NCBI Taxonomy" id="1327752"/>
    <lineage>
        <taxon>Bacteria</taxon>
        <taxon>Pseudomonadati</taxon>
        <taxon>Pseudomonadota</taxon>
        <taxon>Gammaproteobacteria</taxon>
        <taxon>Alteromonadales</taxon>
        <taxon>Idiomarinaceae</taxon>
        <taxon>Idiomarina</taxon>
    </lineage>
</organism>
<gene>
    <name evidence="6" type="ORF">DEU29_10874</name>
</gene>
<proteinExistence type="inferred from homology"/>
<dbReference type="InterPro" id="IPR035895">
    <property type="entry name" value="HPr-like_sf"/>
</dbReference>
<reference evidence="6 7" key="1">
    <citation type="submission" date="2019-03" db="EMBL/GenBank/DDBJ databases">
        <title>Freshwater and sediment microbial communities from various areas in North America, analyzing microbe dynamics in response to fracking.</title>
        <authorList>
            <person name="Lamendella R."/>
        </authorList>
    </citation>
    <scope>NUCLEOTIDE SEQUENCE [LARGE SCALE GENOMIC DNA]</scope>
    <source>
        <strain evidence="6 7">18_TX</strain>
    </source>
</reference>
<dbReference type="PROSITE" id="PS00369">
    <property type="entry name" value="PTS_HPR_HIS"/>
    <property type="match status" value="1"/>
</dbReference>
<dbReference type="PRINTS" id="PR00107">
    <property type="entry name" value="PHOSPHOCPHPR"/>
</dbReference>
<dbReference type="GO" id="GO:0005737">
    <property type="term" value="C:cytoplasm"/>
    <property type="evidence" value="ECO:0007669"/>
    <property type="project" value="UniProtKB-SubCell"/>
</dbReference>
<name>A0A4R6P9B3_9GAMM</name>
<dbReference type="RefSeq" id="WP_133539778.1">
    <property type="nucleotide sequence ID" value="NZ_SNXI01000008.1"/>
</dbReference>
<dbReference type="PROSITE" id="PS51350">
    <property type="entry name" value="PTS_HPR_DOM"/>
    <property type="match status" value="1"/>
</dbReference>
<dbReference type="PANTHER" id="PTHR33705">
    <property type="entry name" value="PHOSPHOCARRIER PROTEIN HPR"/>
    <property type="match status" value="1"/>
</dbReference>
<dbReference type="AlphaFoldDB" id="A0A4R6P9B3"/>
<dbReference type="PANTHER" id="PTHR33705:SF2">
    <property type="entry name" value="PHOSPHOCARRIER PROTEIN NPR"/>
    <property type="match status" value="1"/>
</dbReference>
<dbReference type="Pfam" id="PF00381">
    <property type="entry name" value="PTS-HPr"/>
    <property type="match status" value="1"/>
</dbReference>
<dbReference type="Proteomes" id="UP000295531">
    <property type="component" value="Unassembled WGS sequence"/>
</dbReference>
<feature type="domain" description="HPr" evidence="5">
    <location>
        <begin position="3"/>
        <end position="90"/>
    </location>
</feature>
<sequence>MTIHCKTLIIRNKLGLHARAATKLAQLTQRFDATITVEQDGQKVDAASVMCLMLLAGKQGKEVEVCADGEDAEAALAAITGLFEQRFEEEQ</sequence>